<dbReference type="FunCoup" id="B4N3U2">
    <property type="interactions" value="58"/>
</dbReference>
<proteinExistence type="predicted"/>
<evidence type="ECO:0000313" key="2">
    <source>
        <dbReference type="Proteomes" id="UP000007798"/>
    </source>
</evidence>
<dbReference type="OrthoDB" id="7883350at2759"/>
<reference evidence="1 2" key="1">
    <citation type="journal article" date="2007" name="Nature">
        <title>Evolution of genes and genomes on the Drosophila phylogeny.</title>
        <authorList>
            <consortium name="Drosophila 12 Genomes Consortium"/>
            <person name="Clark A.G."/>
            <person name="Eisen M.B."/>
            <person name="Smith D.R."/>
            <person name="Bergman C.M."/>
            <person name="Oliver B."/>
            <person name="Markow T.A."/>
            <person name="Kaufman T.C."/>
            <person name="Kellis M."/>
            <person name="Gelbart W."/>
            <person name="Iyer V.N."/>
            <person name="Pollard D.A."/>
            <person name="Sackton T.B."/>
            <person name="Larracuente A.M."/>
            <person name="Singh N.D."/>
            <person name="Abad J.P."/>
            <person name="Abt D.N."/>
            <person name="Adryan B."/>
            <person name="Aguade M."/>
            <person name="Akashi H."/>
            <person name="Anderson W.W."/>
            <person name="Aquadro C.F."/>
            <person name="Ardell D.H."/>
            <person name="Arguello R."/>
            <person name="Artieri C.G."/>
            <person name="Barbash D.A."/>
            <person name="Barker D."/>
            <person name="Barsanti P."/>
            <person name="Batterham P."/>
            <person name="Batzoglou S."/>
            <person name="Begun D."/>
            <person name="Bhutkar A."/>
            <person name="Blanco E."/>
            <person name="Bosak S.A."/>
            <person name="Bradley R.K."/>
            <person name="Brand A.D."/>
            <person name="Brent M.R."/>
            <person name="Brooks A.N."/>
            <person name="Brown R.H."/>
            <person name="Butlin R.K."/>
            <person name="Caggese C."/>
            <person name="Calvi B.R."/>
            <person name="Bernardo de Carvalho A."/>
            <person name="Caspi A."/>
            <person name="Castrezana S."/>
            <person name="Celniker S.E."/>
            <person name="Chang J.L."/>
            <person name="Chapple C."/>
            <person name="Chatterji S."/>
            <person name="Chinwalla A."/>
            <person name="Civetta A."/>
            <person name="Clifton S.W."/>
            <person name="Comeron J.M."/>
            <person name="Costello J.C."/>
            <person name="Coyne J.A."/>
            <person name="Daub J."/>
            <person name="David R.G."/>
            <person name="Delcher A.L."/>
            <person name="Delehaunty K."/>
            <person name="Do C.B."/>
            <person name="Ebling H."/>
            <person name="Edwards K."/>
            <person name="Eickbush T."/>
            <person name="Evans J.D."/>
            <person name="Filipski A."/>
            <person name="Findeiss S."/>
            <person name="Freyhult E."/>
            <person name="Fulton L."/>
            <person name="Fulton R."/>
            <person name="Garcia A.C."/>
            <person name="Gardiner A."/>
            <person name="Garfield D.A."/>
            <person name="Garvin B.E."/>
            <person name="Gibson G."/>
            <person name="Gilbert D."/>
            <person name="Gnerre S."/>
            <person name="Godfrey J."/>
            <person name="Good R."/>
            <person name="Gotea V."/>
            <person name="Gravely B."/>
            <person name="Greenberg A.J."/>
            <person name="Griffiths-Jones S."/>
            <person name="Gross S."/>
            <person name="Guigo R."/>
            <person name="Gustafson E.A."/>
            <person name="Haerty W."/>
            <person name="Hahn M.W."/>
            <person name="Halligan D.L."/>
            <person name="Halpern A.L."/>
            <person name="Halter G.M."/>
            <person name="Han M.V."/>
            <person name="Heger A."/>
            <person name="Hillier L."/>
            <person name="Hinrichs A.S."/>
            <person name="Holmes I."/>
            <person name="Hoskins R.A."/>
            <person name="Hubisz M.J."/>
            <person name="Hultmark D."/>
            <person name="Huntley M.A."/>
            <person name="Jaffe D.B."/>
            <person name="Jagadeeshan S."/>
            <person name="Jeck W.R."/>
            <person name="Johnson J."/>
            <person name="Jones C.D."/>
            <person name="Jordan W.C."/>
            <person name="Karpen G.H."/>
            <person name="Kataoka E."/>
            <person name="Keightley P.D."/>
            <person name="Kheradpour P."/>
            <person name="Kirkness E.F."/>
            <person name="Koerich L.B."/>
            <person name="Kristiansen K."/>
            <person name="Kudrna D."/>
            <person name="Kulathinal R.J."/>
            <person name="Kumar S."/>
            <person name="Kwok R."/>
            <person name="Lander E."/>
            <person name="Langley C.H."/>
            <person name="Lapoint R."/>
            <person name="Lazzaro B.P."/>
            <person name="Lee S.J."/>
            <person name="Levesque L."/>
            <person name="Li R."/>
            <person name="Lin C.F."/>
            <person name="Lin M.F."/>
            <person name="Lindblad-Toh K."/>
            <person name="Llopart A."/>
            <person name="Long M."/>
            <person name="Low L."/>
            <person name="Lozovsky E."/>
            <person name="Lu J."/>
            <person name="Luo M."/>
            <person name="Machado C.A."/>
            <person name="Makalowski W."/>
            <person name="Marzo M."/>
            <person name="Matsuda M."/>
            <person name="Matzkin L."/>
            <person name="McAllister B."/>
            <person name="McBride C.S."/>
            <person name="McKernan B."/>
            <person name="McKernan K."/>
            <person name="Mendez-Lago M."/>
            <person name="Minx P."/>
            <person name="Mollenhauer M.U."/>
            <person name="Montooth K."/>
            <person name="Mount S.M."/>
            <person name="Mu X."/>
            <person name="Myers E."/>
            <person name="Negre B."/>
            <person name="Newfeld S."/>
            <person name="Nielsen R."/>
            <person name="Noor M.A."/>
            <person name="O'Grady P."/>
            <person name="Pachter L."/>
            <person name="Papaceit M."/>
            <person name="Parisi M.J."/>
            <person name="Parisi M."/>
            <person name="Parts L."/>
            <person name="Pedersen J.S."/>
            <person name="Pesole G."/>
            <person name="Phillippy A.M."/>
            <person name="Ponting C.P."/>
            <person name="Pop M."/>
            <person name="Porcelli D."/>
            <person name="Powell J.R."/>
            <person name="Prohaska S."/>
            <person name="Pruitt K."/>
            <person name="Puig M."/>
            <person name="Quesneville H."/>
            <person name="Ram K.R."/>
            <person name="Rand D."/>
            <person name="Rasmussen M.D."/>
            <person name="Reed L.K."/>
            <person name="Reenan R."/>
            <person name="Reily A."/>
            <person name="Remington K.A."/>
            <person name="Rieger T.T."/>
            <person name="Ritchie M.G."/>
            <person name="Robin C."/>
            <person name="Rogers Y.H."/>
            <person name="Rohde C."/>
            <person name="Rozas J."/>
            <person name="Rubenfield M.J."/>
            <person name="Ruiz A."/>
            <person name="Russo S."/>
            <person name="Salzberg S.L."/>
            <person name="Sanchez-Gracia A."/>
            <person name="Saranga D.J."/>
            <person name="Sato H."/>
            <person name="Schaeffer S.W."/>
            <person name="Schatz M.C."/>
            <person name="Schlenke T."/>
            <person name="Schwartz R."/>
            <person name="Segarra C."/>
            <person name="Singh R.S."/>
            <person name="Sirot L."/>
            <person name="Sirota M."/>
            <person name="Sisneros N.B."/>
            <person name="Smith C.D."/>
            <person name="Smith T.F."/>
            <person name="Spieth J."/>
            <person name="Stage D.E."/>
            <person name="Stark A."/>
            <person name="Stephan W."/>
            <person name="Strausberg R.L."/>
            <person name="Strempel S."/>
            <person name="Sturgill D."/>
            <person name="Sutton G."/>
            <person name="Sutton G.G."/>
            <person name="Tao W."/>
            <person name="Teichmann S."/>
            <person name="Tobari Y.N."/>
            <person name="Tomimura Y."/>
            <person name="Tsolas J.M."/>
            <person name="Valente V.L."/>
            <person name="Venter E."/>
            <person name="Venter J.C."/>
            <person name="Vicario S."/>
            <person name="Vieira F.G."/>
            <person name="Vilella A.J."/>
            <person name="Villasante A."/>
            <person name="Walenz B."/>
            <person name="Wang J."/>
            <person name="Wasserman M."/>
            <person name="Watts T."/>
            <person name="Wilson D."/>
            <person name="Wilson R.K."/>
            <person name="Wing R.A."/>
            <person name="Wolfner M.F."/>
            <person name="Wong A."/>
            <person name="Wong G.K."/>
            <person name="Wu C.I."/>
            <person name="Wu G."/>
            <person name="Yamamoto D."/>
            <person name="Yang H.P."/>
            <person name="Yang S.P."/>
            <person name="Yorke J.A."/>
            <person name="Yoshida K."/>
            <person name="Zdobnov E."/>
            <person name="Zhang P."/>
            <person name="Zhang Y."/>
            <person name="Zimin A.V."/>
            <person name="Baldwin J."/>
            <person name="Abdouelleil A."/>
            <person name="Abdulkadir J."/>
            <person name="Abebe A."/>
            <person name="Abera B."/>
            <person name="Abreu J."/>
            <person name="Acer S.C."/>
            <person name="Aftuck L."/>
            <person name="Alexander A."/>
            <person name="An P."/>
            <person name="Anderson E."/>
            <person name="Anderson S."/>
            <person name="Arachi H."/>
            <person name="Azer M."/>
            <person name="Bachantsang P."/>
            <person name="Barry A."/>
            <person name="Bayul T."/>
            <person name="Berlin A."/>
            <person name="Bessette D."/>
            <person name="Bloom T."/>
            <person name="Blye J."/>
            <person name="Boguslavskiy L."/>
            <person name="Bonnet C."/>
            <person name="Boukhgalter B."/>
            <person name="Bourzgui I."/>
            <person name="Brown A."/>
            <person name="Cahill P."/>
            <person name="Channer S."/>
            <person name="Cheshatsang Y."/>
            <person name="Chuda L."/>
            <person name="Citroen M."/>
            <person name="Collymore A."/>
            <person name="Cooke P."/>
            <person name="Costello M."/>
            <person name="D'Aco K."/>
            <person name="Daza R."/>
            <person name="De Haan G."/>
            <person name="DeGray S."/>
            <person name="DeMaso C."/>
            <person name="Dhargay N."/>
            <person name="Dooley K."/>
            <person name="Dooley E."/>
            <person name="Doricent M."/>
            <person name="Dorje P."/>
            <person name="Dorjee K."/>
            <person name="Dupes A."/>
            <person name="Elong R."/>
            <person name="Falk J."/>
            <person name="Farina A."/>
            <person name="Faro S."/>
            <person name="Ferguson D."/>
            <person name="Fisher S."/>
            <person name="Foley C.D."/>
            <person name="Franke A."/>
            <person name="Friedrich D."/>
            <person name="Gadbois L."/>
            <person name="Gearin G."/>
            <person name="Gearin C.R."/>
            <person name="Giannoukos G."/>
            <person name="Goode T."/>
            <person name="Graham J."/>
            <person name="Grandbois E."/>
            <person name="Grewal S."/>
            <person name="Gyaltsen K."/>
            <person name="Hafez N."/>
            <person name="Hagos B."/>
            <person name="Hall J."/>
            <person name="Henson C."/>
            <person name="Hollinger A."/>
            <person name="Honan T."/>
            <person name="Huard M.D."/>
            <person name="Hughes L."/>
            <person name="Hurhula B."/>
            <person name="Husby M.E."/>
            <person name="Kamat A."/>
            <person name="Kanga B."/>
            <person name="Kashin S."/>
            <person name="Khazanovich D."/>
            <person name="Kisner P."/>
            <person name="Lance K."/>
            <person name="Lara M."/>
            <person name="Lee W."/>
            <person name="Lennon N."/>
            <person name="Letendre F."/>
            <person name="LeVine R."/>
            <person name="Lipovsky A."/>
            <person name="Liu X."/>
            <person name="Liu J."/>
            <person name="Liu S."/>
            <person name="Lokyitsang T."/>
            <person name="Lokyitsang Y."/>
            <person name="Lubonja R."/>
            <person name="Lui A."/>
            <person name="MacDonald P."/>
            <person name="Magnisalis V."/>
            <person name="Maru K."/>
            <person name="Matthews C."/>
            <person name="McCusker W."/>
            <person name="McDonough S."/>
            <person name="Mehta T."/>
            <person name="Meldrim J."/>
            <person name="Meneus L."/>
            <person name="Mihai O."/>
            <person name="Mihalev A."/>
            <person name="Mihova T."/>
            <person name="Mittelman R."/>
            <person name="Mlenga V."/>
            <person name="Montmayeur A."/>
            <person name="Mulrain L."/>
            <person name="Navidi A."/>
            <person name="Naylor J."/>
            <person name="Negash T."/>
            <person name="Nguyen T."/>
            <person name="Nguyen N."/>
            <person name="Nicol R."/>
            <person name="Norbu C."/>
            <person name="Norbu N."/>
            <person name="Novod N."/>
            <person name="O'Neill B."/>
            <person name="Osman S."/>
            <person name="Markiewicz E."/>
            <person name="Oyono O.L."/>
            <person name="Patti C."/>
            <person name="Phunkhang P."/>
            <person name="Pierre F."/>
            <person name="Priest M."/>
            <person name="Raghuraman S."/>
            <person name="Rege F."/>
            <person name="Reyes R."/>
            <person name="Rise C."/>
            <person name="Rogov P."/>
            <person name="Ross K."/>
            <person name="Ryan E."/>
            <person name="Settipalli S."/>
            <person name="Shea T."/>
            <person name="Sherpa N."/>
            <person name="Shi L."/>
            <person name="Shih D."/>
            <person name="Sparrow T."/>
            <person name="Spaulding J."/>
            <person name="Stalker J."/>
            <person name="Stange-Thomann N."/>
            <person name="Stavropoulos S."/>
            <person name="Stone C."/>
            <person name="Strader C."/>
            <person name="Tesfaye S."/>
            <person name="Thomson T."/>
            <person name="Thoulutsang Y."/>
            <person name="Thoulutsang D."/>
            <person name="Topham K."/>
            <person name="Topping I."/>
            <person name="Tsamla T."/>
            <person name="Vassiliev H."/>
            <person name="Vo A."/>
            <person name="Wangchuk T."/>
            <person name="Wangdi T."/>
            <person name="Weiand M."/>
            <person name="Wilkinson J."/>
            <person name="Wilson A."/>
            <person name="Yadav S."/>
            <person name="Young G."/>
            <person name="Yu Q."/>
            <person name="Zembek L."/>
            <person name="Zhong D."/>
            <person name="Zimmer A."/>
            <person name="Zwirko Z."/>
            <person name="Jaffe D.B."/>
            <person name="Alvarez P."/>
            <person name="Brockman W."/>
            <person name="Butler J."/>
            <person name="Chin C."/>
            <person name="Gnerre S."/>
            <person name="Grabherr M."/>
            <person name="Kleber M."/>
            <person name="Mauceli E."/>
            <person name="MacCallum I."/>
        </authorList>
    </citation>
    <scope>NUCLEOTIDE SEQUENCE [LARGE SCALE GENOMIC DNA]</scope>
    <source>
        <strain evidence="2">Tucson 14030-0811.24</strain>
    </source>
</reference>
<dbReference type="HOGENOM" id="CLU_1162218_0_0_1"/>
<dbReference type="Proteomes" id="UP000007798">
    <property type="component" value="Unassembled WGS sequence"/>
</dbReference>
<sequence>MDTKDVSSVDFSQFSEKVYEEFGKDAKSTLRDLCVIKSVIKPKQFVDFLQKQWQELSTSEMSLSSSTQEDAELSLLADYAELCKTFDEYPTNLRKLPPPKKLQRANSTMLKGVSCDLEPDQYMHHQSTSADLVRLDMQRGAKQLYRDYHQFHGKLNKICEQAAAKSDDEKVYQEKIKQTQGFAQQLDKLIPKEEGQCSDAFTANESEKLKAIADSLEQLNYLRSHENVRLPYDTFSKDLEALVDIVSNTLIQISCL</sequence>
<evidence type="ECO:0000313" key="1">
    <source>
        <dbReference type="EMBL" id="EDW79297.1"/>
    </source>
</evidence>
<dbReference type="OMA" id="DEYPANL"/>
<dbReference type="EMBL" id="CH964095">
    <property type="protein sequence ID" value="EDW79297.1"/>
    <property type="molecule type" value="Genomic_DNA"/>
</dbReference>
<name>B4N3U2_DROWI</name>
<protein>
    <submittedName>
        <fullName evidence="1">Uncharacterized protein</fullName>
    </submittedName>
</protein>
<dbReference type="STRING" id="7260.B4N3U2"/>
<dbReference type="InParanoid" id="B4N3U2"/>
<dbReference type="GO" id="GO:0090221">
    <property type="term" value="P:mitotic spindle-templated microtubule nucleation"/>
    <property type="evidence" value="ECO:0007669"/>
    <property type="project" value="EnsemblMetazoa"/>
</dbReference>
<keyword evidence="2" id="KW-1185">Reference proteome</keyword>
<gene>
    <name evidence="1" type="primary">Dwil\GK25456</name>
    <name evidence="1" type="ORF">Dwil_GK25456</name>
</gene>
<dbReference type="eggNOG" id="ENOG502TBSC">
    <property type="taxonomic scope" value="Eukaryota"/>
</dbReference>
<dbReference type="KEGG" id="dwi:6645386"/>
<organism evidence="1 2">
    <name type="scientific">Drosophila willistoni</name>
    <name type="common">Fruit fly</name>
    <dbReference type="NCBI Taxonomy" id="7260"/>
    <lineage>
        <taxon>Eukaryota</taxon>
        <taxon>Metazoa</taxon>
        <taxon>Ecdysozoa</taxon>
        <taxon>Arthropoda</taxon>
        <taxon>Hexapoda</taxon>
        <taxon>Insecta</taxon>
        <taxon>Pterygota</taxon>
        <taxon>Neoptera</taxon>
        <taxon>Endopterygota</taxon>
        <taxon>Diptera</taxon>
        <taxon>Brachycera</taxon>
        <taxon>Muscomorpha</taxon>
        <taxon>Ephydroidea</taxon>
        <taxon>Drosophilidae</taxon>
        <taxon>Drosophila</taxon>
        <taxon>Sophophora</taxon>
    </lineage>
</organism>
<accession>B4N3U2</accession>
<dbReference type="AlphaFoldDB" id="B4N3U2"/>
<dbReference type="PhylomeDB" id="B4N3U2"/>
<dbReference type="GO" id="GO:0070652">
    <property type="term" value="C:HAUS complex"/>
    <property type="evidence" value="ECO:0007669"/>
    <property type="project" value="EnsemblMetazoa"/>
</dbReference>